<dbReference type="KEGG" id="sgw:D7D53_08635"/>
<accession>A0A387B259</accession>
<organism evidence="1 2">
    <name type="scientific">Streptococcus gwangjuensis</name>
    <dbReference type="NCBI Taxonomy" id="1433513"/>
    <lineage>
        <taxon>Bacteria</taxon>
        <taxon>Bacillati</taxon>
        <taxon>Bacillota</taxon>
        <taxon>Bacilli</taxon>
        <taxon>Lactobacillales</taxon>
        <taxon>Streptococcaceae</taxon>
        <taxon>Streptococcus</taxon>
        <taxon>Streptococcus mitis group</taxon>
    </lineage>
</organism>
<reference evidence="1 2" key="1">
    <citation type="submission" date="2018-09" db="EMBL/GenBank/DDBJ databases">
        <title>Complete genome sequence of Streptococcus sp. KCOM 1679 (=ChDC B345).</title>
        <authorList>
            <person name="Kook J.-K."/>
            <person name="Park S.-N."/>
            <person name="Lim Y.K."/>
        </authorList>
    </citation>
    <scope>NUCLEOTIDE SEQUENCE [LARGE SCALE GENOMIC DNA]</scope>
    <source>
        <strain evidence="1 2">ChDC B345</strain>
    </source>
</reference>
<gene>
    <name evidence="1" type="ORF">D7D53_08635</name>
</gene>
<evidence type="ECO:0000313" key="2">
    <source>
        <dbReference type="Proteomes" id="UP000275328"/>
    </source>
</evidence>
<dbReference type="Proteomes" id="UP000275328">
    <property type="component" value="Chromosome"/>
</dbReference>
<evidence type="ECO:0000313" key="1">
    <source>
        <dbReference type="EMBL" id="AYF96493.1"/>
    </source>
</evidence>
<dbReference type="RefSeq" id="WP_120770707.1">
    <property type="nucleotide sequence ID" value="NZ_CP032621.1"/>
</dbReference>
<keyword evidence="2" id="KW-1185">Reference proteome</keyword>
<proteinExistence type="predicted"/>
<dbReference type="AlphaFoldDB" id="A0A387B259"/>
<sequence>MNEKKCRRWTQEEIDYVRMFAEDPDGDNCITVAMYLGRTASAVRGKVHQLRKEGTQTKLLDKWSDWEINALKRMSGKMTVKEQARLLGRSYHSVCHKRSDLGIPNVPSQYGKEIRKLAHQGLFRKEIARKLRLNYSSLCHYITREGIPCVVDEEGRLQGITDKIKYHNQLMSWAFYKEGKNG</sequence>
<dbReference type="EMBL" id="CP032621">
    <property type="protein sequence ID" value="AYF96493.1"/>
    <property type="molecule type" value="Genomic_DNA"/>
</dbReference>
<name>A0A387B259_9STRE</name>
<protein>
    <submittedName>
        <fullName evidence="1">Uncharacterized protein</fullName>
    </submittedName>
</protein>